<evidence type="ECO:0000313" key="12">
    <source>
        <dbReference type="EMBL" id="VVC32425.1"/>
    </source>
</evidence>
<comment type="function">
    <text evidence="8">Calcium-binding protein that interacts with newly synthesized monoglucosylated glycoproteins in the endoplasmic reticulum. It may act in assisting protein assembly and/or in the retention within the ER of unassembled protein subunits. It seems to play a major role in the quality control apparatus of the ER by the retention of incorrectly folded proteins. Required for embryogenesis and larval development under heat and ER stress conditions. May be important for germ cell development. Involved in neuronal necrotic cell death.</text>
</comment>
<evidence type="ECO:0000256" key="5">
    <source>
        <dbReference type="ARBA" id="ARBA00022989"/>
    </source>
</evidence>
<dbReference type="FunFam" id="2.10.250.10:FF:000001">
    <property type="entry name" value="Calnexin homolog"/>
    <property type="match status" value="1"/>
</dbReference>
<dbReference type="EMBL" id="CABPRJ010000955">
    <property type="protein sequence ID" value="VVC32425.1"/>
    <property type="molecule type" value="Genomic_DNA"/>
</dbReference>
<feature type="signal peptide" evidence="10">
    <location>
        <begin position="1"/>
        <end position="20"/>
    </location>
</feature>
<feature type="disulfide bond" evidence="9">
    <location>
        <begin position="140"/>
        <end position="175"/>
    </location>
</feature>
<sequence length="564" mass="64528">MAKIKLLVYIVLLLLPLTFCEDKPEVDDATSESVYYESPWHSKIGVYLAEHFDDPSILGSKWIKSNSKKPNVDEELAQYDGKWSIEELERFPLKNDKGLVLASESRHAAISSKLDKPFKFESSKTLVIQYEVAFQKPHTCGGAYLKLLTDGPAVKDLTQFNDKTPYSIMFGPDKCGPTSKVHFIIRHKNPKNNSITEKHCLKLKTEETVFTDHQSHLFTLIIKPDNSYSFFLDQELQYEGDLLSDDDFSPPINPPKEIVDKNDVKPEDWDERAKIPDESAVKPDDWDESEPENIPDESSTMPSDWLENESTHIPDASAIKPSDWDNDMDGEWEPPLINNQKCEDRSGCGPWTRPLMKNPKYKGKWKQPLIDNPNYRGKWSPRLIENPDYFYDKNPLKSSPIGAIGFELWSISDKIYFDNIIITDDEAQSTTWAENSWSLKKKNLSHKSESVFGAIIRYTNEYPWLWAVYVVFIAVAVVLLVIACSSSSKEKNSNESNKKTDEPVPDIEGDVSDEEQEAEVDIKEDEEIDGKSAEDEEENVDIEADQTNEEQVPSSPRKRRTRKD</sequence>
<dbReference type="SUPFAM" id="SSF49899">
    <property type="entry name" value="Concanavalin A-like lectins/glucanases"/>
    <property type="match status" value="1"/>
</dbReference>
<dbReference type="PRINTS" id="PR00626">
    <property type="entry name" value="CALRETICULIN"/>
</dbReference>
<evidence type="ECO:0000256" key="6">
    <source>
        <dbReference type="ARBA" id="ARBA00023136"/>
    </source>
</evidence>
<comment type="subcellular location">
    <subcellularLocation>
        <location evidence="1">Endoplasmic reticulum membrane</location>
        <topology evidence="1">Single-pass type I membrane protein</topology>
    </subcellularLocation>
</comment>
<evidence type="ECO:0000256" key="4">
    <source>
        <dbReference type="ARBA" id="ARBA00022824"/>
    </source>
</evidence>
<keyword evidence="4 10" id="KW-0256">Endoplasmic reticulum</keyword>
<evidence type="ECO:0000256" key="3">
    <source>
        <dbReference type="ARBA" id="ARBA00022692"/>
    </source>
</evidence>
<feature type="compositionally biased region" description="Acidic residues" evidence="11">
    <location>
        <begin position="285"/>
        <end position="295"/>
    </location>
</feature>
<gene>
    <name evidence="12" type="ORF">CINCED_3A016650</name>
</gene>
<dbReference type="OrthoDB" id="1938156at2759"/>
<keyword evidence="10" id="KW-0732">Signal</keyword>
<dbReference type="InterPro" id="IPR001580">
    <property type="entry name" value="Calret/calnex"/>
</dbReference>
<name>A0A5E4MQ25_9HEMI</name>
<dbReference type="GO" id="GO:0036503">
    <property type="term" value="P:ERAD pathway"/>
    <property type="evidence" value="ECO:0007669"/>
    <property type="project" value="TreeGrafter"/>
</dbReference>
<feature type="compositionally biased region" description="Basic and acidic residues" evidence="11">
    <location>
        <begin position="489"/>
        <end position="502"/>
    </location>
</feature>
<evidence type="ECO:0000256" key="11">
    <source>
        <dbReference type="SAM" id="MobiDB-lite"/>
    </source>
</evidence>
<evidence type="ECO:0000313" key="13">
    <source>
        <dbReference type="Proteomes" id="UP000325440"/>
    </source>
</evidence>
<dbReference type="PROSITE" id="PS00805">
    <property type="entry name" value="CALRETICULIN_REPEAT"/>
    <property type="match status" value="1"/>
</dbReference>
<feature type="compositionally biased region" description="Basic and acidic residues" evidence="11">
    <location>
        <begin position="257"/>
        <end position="284"/>
    </location>
</feature>
<evidence type="ECO:0000256" key="9">
    <source>
        <dbReference type="PIRSR" id="PIRSR601580-3"/>
    </source>
</evidence>
<dbReference type="GO" id="GO:0051082">
    <property type="term" value="F:unfolded protein binding"/>
    <property type="evidence" value="ECO:0007669"/>
    <property type="project" value="InterPro"/>
</dbReference>
<accession>A0A5E4MQ25</accession>
<keyword evidence="13" id="KW-1185">Reference proteome</keyword>
<evidence type="ECO:0000256" key="8">
    <source>
        <dbReference type="ARBA" id="ARBA00053392"/>
    </source>
</evidence>
<dbReference type="AlphaFoldDB" id="A0A5E4MQ25"/>
<proteinExistence type="inferred from homology"/>
<dbReference type="InterPro" id="IPR009033">
    <property type="entry name" value="Calreticulin/calnexin_P_dom_sf"/>
</dbReference>
<organism evidence="12 13">
    <name type="scientific">Cinara cedri</name>
    <dbReference type="NCBI Taxonomy" id="506608"/>
    <lineage>
        <taxon>Eukaryota</taxon>
        <taxon>Metazoa</taxon>
        <taxon>Ecdysozoa</taxon>
        <taxon>Arthropoda</taxon>
        <taxon>Hexapoda</taxon>
        <taxon>Insecta</taxon>
        <taxon>Pterygota</taxon>
        <taxon>Neoptera</taxon>
        <taxon>Paraneoptera</taxon>
        <taxon>Hemiptera</taxon>
        <taxon>Sternorrhyncha</taxon>
        <taxon>Aphidomorpha</taxon>
        <taxon>Aphidoidea</taxon>
        <taxon>Aphididae</taxon>
        <taxon>Lachninae</taxon>
        <taxon>Cinara</taxon>
    </lineage>
</organism>
<keyword evidence="5 10" id="KW-1133">Transmembrane helix</keyword>
<dbReference type="PANTHER" id="PTHR11073:SF1">
    <property type="entry name" value="CALNEXIN 14D-RELATED"/>
    <property type="match status" value="1"/>
</dbReference>
<dbReference type="GO" id="GO:0005789">
    <property type="term" value="C:endoplasmic reticulum membrane"/>
    <property type="evidence" value="ECO:0007669"/>
    <property type="project" value="UniProtKB-SubCell"/>
</dbReference>
<protein>
    <submittedName>
        <fullName evidence="12">Concanavalin A-like lectin/glucanase domain,Calreticulin/calnexin, conserved</fullName>
    </submittedName>
</protein>
<evidence type="ECO:0000256" key="7">
    <source>
        <dbReference type="ARBA" id="ARBA00023186"/>
    </source>
</evidence>
<dbReference type="InterPro" id="IPR013320">
    <property type="entry name" value="ConA-like_dom_sf"/>
</dbReference>
<dbReference type="SUPFAM" id="SSF63887">
    <property type="entry name" value="P-domain of calnexin/calreticulin"/>
    <property type="match status" value="1"/>
</dbReference>
<dbReference type="Gene3D" id="2.10.250.10">
    <property type="entry name" value="Calreticulin/calnexin, P domain"/>
    <property type="match status" value="1"/>
</dbReference>
<keyword evidence="9" id="KW-1015">Disulfide bond</keyword>
<feature type="chain" id="PRO_5023003290" evidence="10">
    <location>
        <begin position="21"/>
        <end position="564"/>
    </location>
</feature>
<dbReference type="InterPro" id="IPR018124">
    <property type="entry name" value="Calret/calnex_CS"/>
</dbReference>
<dbReference type="GO" id="GO:0030246">
    <property type="term" value="F:carbohydrate binding"/>
    <property type="evidence" value="ECO:0007669"/>
    <property type="project" value="UniProtKB-KW"/>
</dbReference>
<feature type="transmembrane region" description="Helical" evidence="10">
    <location>
        <begin position="464"/>
        <end position="484"/>
    </location>
</feature>
<feature type="compositionally biased region" description="Acidic residues" evidence="11">
    <location>
        <begin position="503"/>
        <end position="548"/>
    </location>
</feature>
<evidence type="ECO:0000256" key="10">
    <source>
        <dbReference type="RuleBase" id="RU362126"/>
    </source>
</evidence>
<evidence type="ECO:0000256" key="2">
    <source>
        <dbReference type="ARBA" id="ARBA00010983"/>
    </source>
</evidence>
<keyword evidence="12" id="KW-0430">Lectin</keyword>
<keyword evidence="6 10" id="KW-0472">Membrane</keyword>
<dbReference type="PANTHER" id="PTHR11073">
    <property type="entry name" value="CALRETICULIN AND CALNEXIN"/>
    <property type="match status" value="1"/>
</dbReference>
<dbReference type="GO" id="GO:0006457">
    <property type="term" value="P:protein folding"/>
    <property type="evidence" value="ECO:0007669"/>
    <property type="project" value="InterPro"/>
</dbReference>
<dbReference type="Proteomes" id="UP000325440">
    <property type="component" value="Unassembled WGS sequence"/>
</dbReference>
<feature type="region of interest" description="Disordered" evidence="11">
    <location>
        <begin position="244"/>
        <end position="355"/>
    </location>
</feature>
<reference evidence="12 13" key="1">
    <citation type="submission" date="2019-08" db="EMBL/GenBank/DDBJ databases">
        <authorList>
            <person name="Alioto T."/>
            <person name="Alioto T."/>
            <person name="Gomez Garrido J."/>
        </authorList>
    </citation>
    <scope>NUCLEOTIDE SEQUENCE [LARGE SCALE GENOMIC DNA]</scope>
</reference>
<keyword evidence="7 10" id="KW-0143">Chaperone</keyword>
<keyword evidence="3 10" id="KW-0812">Transmembrane</keyword>
<comment type="similarity">
    <text evidence="2 10">Belongs to the calreticulin family.</text>
</comment>
<dbReference type="GO" id="GO:0005509">
    <property type="term" value="F:calcium ion binding"/>
    <property type="evidence" value="ECO:0007669"/>
    <property type="project" value="InterPro"/>
</dbReference>
<feature type="region of interest" description="Disordered" evidence="11">
    <location>
        <begin position="489"/>
        <end position="564"/>
    </location>
</feature>
<dbReference type="Pfam" id="PF00262">
    <property type="entry name" value="Calreticulin"/>
    <property type="match status" value="1"/>
</dbReference>
<dbReference type="FunFam" id="2.60.120.200:FF:000011">
    <property type="entry name" value="Probable calnexin"/>
    <property type="match status" value="1"/>
</dbReference>
<dbReference type="PROSITE" id="PS00804">
    <property type="entry name" value="CALRETICULIN_2"/>
    <property type="match status" value="1"/>
</dbReference>
<dbReference type="Gene3D" id="2.60.120.200">
    <property type="match status" value="1"/>
</dbReference>
<evidence type="ECO:0000256" key="1">
    <source>
        <dbReference type="ARBA" id="ARBA00004115"/>
    </source>
</evidence>